<gene>
    <name evidence="5" type="ORF">N8I74_11445</name>
</gene>
<comment type="catalytic activity">
    <reaction evidence="1 4">
        <text>(4aS,6R)-4a-hydroxy-L-erythro-5,6,7,8-tetrahydrobiopterin = (6R)-L-erythro-6,7-dihydrobiopterin + H2O</text>
        <dbReference type="Rhea" id="RHEA:11920"/>
        <dbReference type="ChEBI" id="CHEBI:15377"/>
        <dbReference type="ChEBI" id="CHEBI:15642"/>
        <dbReference type="ChEBI" id="CHEBI:43120"/>
        <dbReference type="EC" id="4.2.1.96"/>
    </reaction>
</comment>
<dbReference type="Proteomes" id="UP001061302">
    <property type="component" value="Chromosome"/>
</dbReference>
<dbReference type="Gene3D" id="3.30.1360.20">
    <property type="entry name" value="Transcriptional coactivator/pterin dehydratase"/>
    <property type="match status" value="1"/>
</dbReference>
<accession>A0ABY6DIS4</accession>
<organism evidence="5 6">
    <name type="scientific">Chitiniphilus purpureus</name>
    <dbReference type="NCBI Taxonomy" id="2981137"/>
    <lineage>
        <taxon>Bacteria</taxon>
        <taxon>Pseudomonadati</taxon>
        <taxon>Pseudomonadota</taxon>
        <taxon>Betaproteobacteria</taxon>
        <taxon>Neisseriales</taxon>
        <taxon>Chitinibacteraceae</taxon>
        <taxon>Chitiniphilus</taxon>
    </lineage>
</organism>
<evidence type="ECO:0000313" key="6">
    <source>
        <dbReference type="Proteomes" id="UP001061302"/>
    </source>
</evidence>
<evidence type="ECO:0000256" key="4">
    <source>
        <dbReference type="HAMAP-Rule" id="MF_00434"/>
    </source>
</evidence>
<dbReference type="PANTHER" id="PTHR42805">
    <property type="entry name" value="PTERIN-4-ALPHA-CARBINOLAMINE DEHYDRATASE-RELATED"/>
    <property type="match status" value="1"/>
</dbReference>
<dbReference type="InterPro" id="IPR036428">
    <property type="entry name" value="PCD_sf"/>
</dbReference>
<dbReference type="InterPro" id="IPR050376">
    <property type="entry name" value="Pterin-4-alpha-carb_dehyd"/>
</dbReference>
<dbReference type="RefSeq" id="WP_263123235.1">
    <property type="nucleotide sequence ID" value="NZ_CP106753.1"/>
</dbReference>
<dbReference type="PANTHER" id="PTHR42805:SF1">
    <property type="entry name" value="PTERIN-4-ALPHA-CARBINOLAMINE DEHYDRATASE-RELATED"/>
    <property type="match status" value="1"/>
</dbReference>
<keyword evidence="6" id="KW-1185">Reference proteome</keyword>
<name>A0ABY6DIS4_9NEIS</name>
<evidence type="ECO:0000256" key="3">
    <source>
        <dbReference type="ARBA" id="ARBA00023239"/>
    </source>
</evidence>
<evidence type="ECO:0000256" key="2">
    <source>
        <dbReference type="ARBA" id="ARBA00006472"/>
    </source>
</evidence>
<dbReference type="EMBL" id="CP106753">
    <property type="protein sequence ID" value="UXY13937.1"/>
    <property type="molecule type" value="Genomic_DNA"/>
</dbReference>
<proteinExistence type="inferred from homology"/>
<dbReference type="InterPro" id="IPR001533">
    <property type="entry name" value="Pterin_deHydtase"/>
</dbReference>
<dbReference type="Pfam" id="PF01329">
    <property type="entry name" value="Pterin_4a"/>
    <property type="match status" value="1"/>
</dbReference>
<dbReference type="EC" id="4.2.1.96" evidence="4"/>
<dbReference type="CDD" id="cd00913">
    <property type="entry name" value="PCD_DCoH_subfamily_a"/>
    <property type="match status" value="1"/>
</dbReference>
<evidence type="ECO:0000256" key="1">
    <source>
        <dbReference type="ARBA" id="ARBA00001554"/>
    </source>
</evidence>
<dbReference type="SUPFAM" id="SSF55248">
    <property type="entry name" value="PCD-like"/>
    <property type="match status" value="1"/>
</dbReference>
<evidence type="ECO:0000313" key="5">
    <source>
        <dbReference type="EMBL" id="UXY13937.1"/>
    </source>
</evidence>
<sequence>MPLAAETCQPDAAALTAVETEMLSTELNDWLLLNDTLEKTFRFKSFHATMAFANAVAWIAHQQDHHPDLEVSYGRCKLIWCTHSANGLTRNDFICAARVDALRA</sequence>
<reference evidence="5" key="1">
    <citation type="submission" date="2022-10" db="EMBL/GenBank/DDBJ databases">
        <title>Chitiniphilus purpureus sp. nov., a novel chitin-degrading bacterium isolated from crawfish pond sediment.</title>
        <authorList>
            <person name="Li K."/>
        </authorList>
    </citation>
    <scope>NUCLEOTIDE SEQUENCE</scope>
    <source>
        <strain evidence="5">CD1</strain>
    </source>
</reference>
<comment type="similarity">
    <text evidence="2 4">Belongs to the pterin-4-alpha-carbinolamine dehydratase family.</text>
</comment>
<dbReference type="HAMAP" id="MF_00434">
    <property type="entry name" value="Pterin_4_alpha"/>
    <property type="match status" value="1"/>
</dbReference>
<keyword evidence="3 4" id="KW-0456">Lyase</keyword>
<protein>
    <recommendedName>
        <fullName evidence="4">Putative pterin-4-alpha-carbinolamine dehydratase</fullName>
        <shortName evidence="4">PHS</shortName>
        <ecNumber evidence="4">4.2.1.96</ecNumber>
    </recommendedName>
    <alternativeName>
        <fullName evidence="4">4-alpha-hydroxy-tetrahydropterin dehydratase</fullName>
    </alternativeName>
    <alternativeName>
        <fullName evidence="4">Pterin carbinolamine dehydratase</fullName>
        <shortName evidence="4">PCD</shortName>
    </alternativeName>
</protein>